<dbReference type="GO" id="GO:0005094">
    <property type="term" value="F:Rho GDP-dissociation inhibitor activity"/>
    <property type="evidence" value="ECO:0007669"/>
    <property type="project" value="InterPro"/>
</dbReference>
<dbReference type="Pfam" id="PF02115">
    <property type="entry name" value="Rho_GDI"/>
    <property type="match status" value="1"/>
</dbReference>
<dbReference type="OrthoDB" id="1683373at2759"/>
<keyword evidence="5" id="KW-1185">Reference proteome</keyword>
<gene>
    <name evidence="4" type="ORF">SVUK_LOCUS9986</name>
</gene>
<dbReference type="AlphaFoldDB" id="A0A3P7L774"/>
<organism evidence="4 5">
    <name type="scientific">Strongylus vulgaris</name>
    <name type="common">Blood worm</name>
    <dbReference type="NCBI Taxonomy" id="40348"/>
    <lineage>
        <taxon>Eukaryota</taxon>
        <taxon>Metazoa</taxon>
        <taxon>Ecdysozoa</taxon>
        <taxon>Nematoda</taxon>
        <taxon>Chromadorea</taxon>
        <taxon>Rhabditida</taxon>
        <taxon>Rhabditina</taxon>
        <taxon>Rhabditomorpha</taxon>
        <taxon>Strongyloidea</taxon>
        <taxon>Strongylidae</taxon>
        <taxon>Strongylus</taxon>
    </lineage>
</organism>
<dbReference type="GO" id="GO:0007266">
    <property type="term" value="P:Rho protein signal transduction"/>
    <property type="evidence" value="ECO:0007669"/>
    <property type="project" value="InterPro"/>
</dbReference>
<dbReference type="PRINTS" id="PR00492">
    <property type="entry name" value="RHOGDI"/>
</dbReference>
<dbReference type="Gene3D" id="2.70.50.30">
    <property type="entry name" value="Coagulation Factor XIII, subunit A, domain 1"/>
    <property type="match status" value="1"/>
</dbReference>
<comment type="subcellular location">
    <subcellularLocation>
        <location evidence="1">Cytoplasm</location>
    </subcellularLocation>
</comment>
<evidence type="ECO:0000313" key="4">
    <source>
        <dbReference type="EMBL" id="VDM74988.1"/>
    </source>
</evidence>
<sequence>MCLYWLDFKLLTCERLEVKSIEGKFRYIHKVSRHGVQVLKETFMVGSYAPKQELQSYTTPVEEAPSGA</sequence>
<protein>
    <submittedName>
        <fullName evidence="4">Uncharacterized protein</fullName>
    </submittedName>
</protein>
<dbReference type="InterPro" id="IPR024792">
    <property type="entry name" value="RhoGDI_dom_sf"/>
</dbReference>
<name>A0A3P7L774_STRVU</name>
<dbReference type="InterPro" id="IPR014756">
    <property type="entry name" value="Ig_E-set"/>
</dbReference>
<dbReference type="GO" id="GO:0005737">
    <property type="term" value="C:cytoplasm"/>
    <property type="evidence" value="ECO:0007669"/>
    <property type="project" value="UniProtKB-SubCell"/>
</dbReference>
<dbReference type="InterPro" id="IPR000406">
    <property type="entry name" value="Rho_GDI"/>
</dbReference>
<evidence type="ECO:0000256" key="2">
    <source>
        <dbReference type="ARBA" id="ARBA00009758"/>
    </source>
</evidence>
<accession>A0A3P7L774</accession>
<dbReference type="EMBL" id="UYYB01094811">
    <property type="protein sequence ID" value="VDM74988.1"/>
    <property type="molecule type" value="Genomic_DNA"/>
</dbReference>
<keyword evidence="3" id="KW-0963">Cytoplasm</keyword>
<evidence type="ECO:0000256" key="1">
    <source>
        <dbReference type="ARBA" id="ARBA00004496"/>
    </source>
</evidence>
<dbReference type="SUPFAM" id="SSF81296">
    <property type="entry name" value="E set domains"/>
    <property type="match status" value="1"/>
</dbReference>
<comment type="similarity">
    <text evidence="2">Belongs to the Rho GDI family.</text>
</comment>
<proteinExistence type="inferred from homology"/>
<evidence type="ECO:0000313" key="5">
    <source>
        <dbReference type="Proteomes" id="UP000270094"/>
    </source>
</evidence>
<evidence type="ECO:0000256" key="3">
    <source>
        <dbReference type="ARBA" id="ARBA00022490"/>
    </source>
</evidence>
<dbReference type="Proteomes" id="UP000270094">
    <property type="component" value="Unassembled WGS sequence"/>
</dbReference>
<reference evidence="4 5" key="1">
    <citation type="submission" date="2018-11" db="EMBL/GenBank/DDBJ databases">
        <authorList>
            <consortium name="Pathogen Informatics"/>
        </authorList>
    </citation>
    <scope>NUCLEOTIDE SEQUENCE [LARGE SCALE GENOMIC DNA]</scope>
</reference>